<dbReference type="PROSITE" id="PS50850">
    <property type="entry name" value="MFS"/>
    <property type="match status" value="1"/>
</dbReference>
<evidence type="ECO:0000256" key="3">
    <source>
        <dbReference type="SAM" id="MobiDB-lite"/>
    </source>
</evidence>
<keyword evidence="4" id="KW-0812">Transmembrane</keyword>
<comment type="similarity">
    <text evidence="2">Belongs to the major facilitator superfamily. Monocarboxylate porter (TC 2.A.1.13) family.</text>
</comment>
<dbReference type="InterPro" id="IPR011701">
    <property type="entry name" value="MFS"/>
</dbReference>
<feature type="transmembrane region" description="Helical" evidence="4">
    <location>
        <begin position="292"/>
        <end position="315"/>
    </location>
</feature>
<dbReference type="GO" id="GO:0016020">
    <property type="term" value="C:membrane"/>
    <property type="evidence" value="ECO:0007669"/>
    <property type="project" value="UniProtKB-SubCell"/>
</dbReference>
<feature type="region of interest" description="Disordered" evidence="3">
    <location>
        <begin position="29"/>
        <end position="58"/>
    </location>
</feature>
<comment type="subcellular location">
    <subcellularLocation>
        <location evidence="1">Membrane</location>
        <topology evidence="1">Multi-pass membrane protein</topology>
    </subcellularLocation>
</comment>
<proteinExistence type="inferred from homology"/>
<evidence type="ECO:0000256" key="2">
    <source>
        <dbReference type="ARBA" id="ARBA00006727"/>
    </source>
</evidence>
<feature type="transmembrane region" description="Helical" evidence="4">
    <location>
        <begin position="230"/>
        <end position="249"/>
    </location>
</feature>
<dbReference type="InterPro" id="IPR020846">
    <property type="entry name" value="MFS_dom"/>
</dbReference>
<feature type="transmembrane region" description="Helical" evidence="4">
    <location>
        <begin position="470"/>
        <end position="490"/>
    </location>
</feature>
<feature type="compositionally biased region" description="Polar residues" evidence="3">
    <location>
        <begin position="29"/>
        <end position="40"/>
    </location>
</feature>
<keyword evidence="7" id="KW-1185">Reference proteome</keyword>
<dbReference type="Proteomes" id="UP000799750">
    <property type="component" value="Unassembled WGS sequence"/>
</dbReference>
<organism evidence="6 7">
    <name type="scientific">Lophium mytilinum</name>
    <dbReference type="NCBI Taxonomy" id="390894"/>
    <lineage>
        <taxon>Eukaryota</taxon>
        <taxon>Fungi</taxon>
        <taxon>Dikarya</taxon>
        <taxon>Ascomycota</taxon>
        <taxon>Pezizomycotina</taxon>
        <taxon>Dothideomycetes</taxon>
        <taxon>Pleosporomycetidae</taxon>
        <taxon>Mytilinidiales</taxon>
        <taxon>Mytilinidiaceae</taxon>
        <taxon>Lophium</taxon>
    </lineage>
</organism>
<dbReference type="Gene3D" id="1.20.1250.20">
    <property type="entry name" value="MFS general substrate transporter like domains"/>
    <property type="match status" value="2"/>
</dbReference>
<dbReference type="InterPro" id="IPR036259">
    <property type="entry name" value="MFS_trans_sf"/>
</dbReference>
<feature type="transmembrane region" description="Helical" evidence="4">
    <location>
        <begin position="109"/>
        <end position="129"/>
    </location>
</feature>
<feature type="domain" description="Major facilitator superfamily (MFS) profile" evidence="5">
    <location>
        <begin position="68"/>
        <end position="493"/>
    </location>
</feature>
<dbReference type="AlphaFoldDB" id="A0A6A6R480"/>
<dbReference type="PANTHER" id="PTHR11360">
    <property type="entry name" value="MONOCARBOXYLATE TRANSPORTER"/>
    <property type="match status" value="1"/>
</dbReference>
<keyword evidence="4" id="KW-0472">Membrane</keyword>
<evidence type="ECO:0000259" key="5">
    <source>
        <dbReference type="PROSITE" id="PS50850"/>
    </source>
</evidence>
<protein>
    <submittedName>
        <fullName evidence="6">Putative MFS monocarboxylate transporter</fullName>
    </submittedName>
</protein>
<reference evidence="6" key="1">
    <citation type="journal article" date="2020" name="Stud. Mycol.">
        <title>101 Dothideomycetes genomes: a test case for predicting lifestyles and emergence of pathogens.</title>
        <authorList>
            <person name="Haridas S."/>
            <person name="Albert R."/>
            <person name="Binder M."/>
            <person name="Bloem J."/>
            <person name="Labutti K."/>
            <person name="Salamov A."/>
            <person name="Andreopoulos B."/>
            <person name="Baker S."/>
            <person name="Barry K."/>
            <person name="Bills G."/>
            <person name="Bluhm B."/>
            <person name="Cannon C."/>
            <person name="Castanera R."/>
            <person name="Culley D."/>
            <person name="Daum C."/>
            <person name="Ezra D."/>
            <person name="Gonzalez J."/>
            <person name="Henrissat B."/>
            <person name="Kuo A."/>
            <person name="Liang C."/>
            <person name="Lipzen A."/>
            <person name="Lutzoni F."/>
            <person name="Magnuson J."/>
            <person name="Mondo S."/>
            <person name="Nolan M."/>
            <person name="Ohm R."/>
            <person name="Pangilinan J."/>
            <person name="Park H.-J."/>
            <person name="Ramirez L."/>
            <person name="Alfaro M."/>
            <person name="Sun H."/>
            <person name="Tritt A."/>
            <person name="Yoshinaga Y."/>
            <person name="Zwiers L.-H."/>
            <person name="Turgeon B."/>
            <person name="Goodwin S."/>
            <person name="Spatafora J."/>
            <person name="Crous P."/>
            <person name="Grigoriev I."/>
        </authorList>
    </citation>
    <scope>NUCLEOTIDE SEQUENCE</scope>
    <source>
        <strain evidence="6">CBS 269.34</strain>
    </source>
</reference>
<dbReference type="Pfam" id="PF07690">
    <property type="entry name" value="MFS_1"/>
    <property type="match status" value="1"/>
</dbReference>
<evidence type="ECO:0000256" key="1">
    <source>
        <dbReference type="ARBA" id="ARBA00004141"/>
    </source>
</evidence>
<name>A0A6A6R480_9PEZI</name>
<dbReference type="InterPro" id="IPR050327">
    <property type="entry name" value="Proton-linked_MCT"/>
</dbReference>
<dbReference type="EMBL" id="MU004185">
    <property type="protein sequence ID" value="KAF2498740.1"/>
    <property type="molecule type" value="Genomic_DNA"/>
</dbReference>
<feature type="transmembrane region" description="Helical" evidence="4">
    <location>
        <begin position="68"/>
        <end position="89"/>
    </location>
</feature>
<keyword evidence="4" id="KW-1133">Transmembrane helix</keyword>
<feature type="transmembrane region" description="Helical" evidence="4">
    <location>
        <begin position="197"/>
        <end position="218"/>
    </location>
</feature>
<feature type="transmembrane region" description="Helical" evidence="4">
    <location>
        <begin position="358"/>
        <end position="376"/>
    </location>
</feature>
<dbReference type="OrthoDB" id="6499973at2759"/>
<evidence type="ECO:0000256" key="4">
    <source>
        <dbReference type="SAM" id="Phobius"/>
    </source>
</evidence>
<dbReference type="GO" id="GO:0022857">
    <property type="term" value="F:transmembrane transporter activity"/>
    <property type="evidence" value="ECO:0007669"/>
    <property type="project" value="InterPro"/>
</dbReference>
<feature type="transmembrane region" description="Helical" evidence="4">
    <location>
        <begin position="429"/>
        <end position="450"/>
    </location>
</feature>
<evidence type="ECO:0000313" key="6">
    <source>
        <dbReference type="EMBL" id="KAF2498740.1"/>
    </source>
</evidence>
<accession>A0A6A6R480</accession>
<evidence type="ECO:0000313" key="7">
    <source>
        <dbReference type="Proteomes" id="UP000799750"/>
    </source>
</evidence>
<feature type="transmembrane region" description="Helical" evidence="4">
    <location>
        <begin position="165"/>
        <end position="185"/>
    </location>
</feature>
<dbReference type="SUPFAM" id="SSF103473">
    <property type="entry name" value="MFS general substrate transporter"/>
    <property type="match status" value="1"/>
</dbReference>
<feature type="transmembrane region" description="Helical" evidence="4">
    <location>
        <begin position="321"/>
        <end position="346"/>
    </location>
</feature>
<dbReference type="PANTHER" id="PTHR11360:SF284">
    <property type="entry name" value="EG:103B4.3 PROTEIN-RELATED"/>
    <property type="match status" value="1"/>
</dbReference>
<feature type="transmembrane region" description="Helical" evidence="4">
    <location>
        <begin position="141"/>
        <end position="159"/>
    </location>
</feature>
<sequence>MASSTSRAPHEGIELQAIPDELHISQQTSRNGSAYASSLNPALDERQSPRNRSPAQANECNIPQSRRAILVVIAASTLTFTGCGLNFAFGVYQELYETLDGPFSHASPAIIDLIGTLAVSLMTVLAPLASAWTKAYSPRTMTLIGACIFFLANILASFGQQLWHFILTQGVMLGCGTCLTYIPAVTIAPGWFDTRRGLAMGIILSGTGVGGVVWAPALRSLNASIGFRNTLRLTGGIAFILICAAAFVLKWDPDSERRNLIEYPPTSSKSFGARFIHIKIPLVNWRIARTKIFVAEALGAMLQAAAYYTPVYFFSAYARTLGYSAASGASFIAISNASSAMGKVVLGYVADRTGRINTLLVCTVISAVSALGLWFPSTSVAVDEGQKAKSLFIAFTILYGIFAGAYTALFPTVLVELFGVQHFASVNGFLYMVRGFGTLLGTPIAGALIRSSGAGVSTGFGHKAMDYTKPSVMVGSLLAAATVSVFWVRLEAGGVTKWKA</sequence>
<gene>
    <name evidence="6" type="ORF">BU16DRAFT_536742</name>
</gene>
<feature type="transmembrane region" description="Helical" evidence="4">
    <location>
        <begin position="391"/>
        <end position="417"/>
    </location>
</feature>